<organism evidence="1 2">
    <name type="scientific">Bacillus paranthracis</name>
    <dbReference type="NCBI Taxonomy" id="2026186"/>
    <lineage>
        <taxon>Bacteria</taxon>
        <taxon>Bacillati</taxon>
        <taxon>Bacillota</taxon>
        <taxon>Bacilli</taxon>
        <taxon>Bacillales</taxon>
        <taxon>Bacillaceae</taxon>
        <taxon>Bacillus</taxon>
        <taxon>Bacillus cereus group</taxon>
    </lineage>
</organism>
<dbReference type="EMBL" id="FWYW01000091">
    <property type="protein sequence ID" value="SME32086.1"/>
    <property type="molecule type" value="Genomic_DNA"/>
</dbReference>
<comment type="caution">
    <text evidence="1">The sequence shown here is derived from an EMBL/GenBank/DDBJ whole genome shotgun (WGS) entry which is preliminary data.</text>
</comment>
<protein>
    <recommendedName>
        <fullName evidence="3">Short-chain dehydrogenase</fullName>
    </recommendedName>
</protein>
<accession>A0A7D8HE07</accession>
<reference evidence="1 2" key="1">
    <citation type="submission" date="2017-04" db="EMBL/GenBank/DDBJ databases">
        <authorList>
            <person name="Criscuolo A."/>
        </authorList>
    </citation>
    <scope>NUCLEOTIDE SEQUENCE [LARGE SCALE GENOMIC DNA]</scope>
    <source>
        <strain evidence="1">16-00174</strain>
    </source>
</reference>
<name>A0A7D8HE07_9BACI</name>
<dbReference type="SUPFAM" id="SSF51735">
    <property type="entry name" value="NAD(P)-binding Rossmann-fold domains"/>
    <property type="match status" value="1"/>
</dbReference>
<sequence length="31" mass="3491">MKKYAFITGANKGIGYELVRQLAKKDTTKNC</sequence>
<evidence type="ECO:0000313" key="1">
    <source>
        <dbReference type="EMBL" id="SME32086.1"/>
    </source>
</evidence>
<evidence type="ECO:0008006" key="3">
    <source>
        <dbReference type="Google" id="ProtNLM"/>
    </source>
</evidence>
<dbReference type="AlphaFoldDB" id="A0A7D8HE07"/>
<dbReference type="Gene3D" id="3.40.50.720">
    <property type="entry name" value="NAD(P)-binding Rossmann-like Domain"/>
    <property type="match status" value="1"/>
</dbReference>
<evidence type="ECO:0000313" key="2">
    <source>
        <dbReference type="Proteomes" id="UP000194422"/>
    </source>
</evidence>
<dbReference type="InterPro" id="IPR036291">
    <property type="entry name" value="NAD(P)-bd_dom_sf"/>
</dbReference>
<gene>
    <name evidence="1" type="ORF">BACERE00174_04683</name>
</gene>
<proteinExistence type="predicted"/>
<dbReference type="Proteomes" id="UP000194422">
    <property type="component" value="Unassembled WGS sequence"/>
</dbReference>